<gene>
    <name evidence="1" type="ORF">OA86_14120</name>
</gene>
<evidence type="ECO:0008006" key="3">
    <source>
        <dbReference type="Google" id="ProtNLM"/>
    </source>
</evidence>
<dbReference type="OrthoDB" id="5702951at2"/>
<dbReference type="PROSITE" id="PS51257">
    <property type="entry name" value="PROKAR_LIPOPROTEIN"/>
    <property type="match status" value="1"/>
</dbReference>
<dbReference type="EMBL" id="JSYL01000015">
    <property type="protein sequence ID" value="KIA86042.1"/>
    <property type="molecule type" value="Genomic_DNA"/>
</dbReference>
<organism evidence="1 2">
    <name type="scientific">Kaistella jeonii</name>
    <dbReference type="NCBI Taxonomy" id="266749"/>
    <lineage>
        <taxon>Bacteria</taxon>
        <taxon>Pseudomonadati</taxon>
        <taxon>Bacteroidota</taxon>
        <taxon>Flavobacteriia</taxon>
        <taxon>Flavobacteriales</taxon>
        <taxon>Weeksellaceae</taxon>
        <taxon>Chryseobacterium group</taxon>
        <taxon>Kaistella</taxon>
    </lineage>
</organism>
<accession>A0A0C1EYZ0</accession>
<name>A0A0C1EYZ0_9FLAO</name>
<dbReference type="RefSeq" id="WP_039354561.1">
    <property type="nucleotide sequence ID" value="NZ_FOLA01000016.1"/>
</dbReference>
<keyword evidence="2" id="KW-1185">Reference proteome</keyword>
<dbReference type="AlphaFoldDB" id="A0A0C1EYZ0"/>
<reference evidence="1 2" key="1">
    <citation type="submission" date="2014-10" db="EMBL/GenBank/DDBJ databases">
        <title>Kaistella jeonii genome.</title>
        <authorList>
            <person name="Clayton J.T."/>
            <person name="Newman J.D."/>
        </authorList>
    </citation>
    <scope>NUCLEOTIDE SEQUENCE [LARGE SCALE GENOMIC DNA]</scope>
    <source>
        <strain evidence="1 2">DSM 17048</strain>
    </source>
</reference>
<dbReference type="InterPro" id="IPR021326">
    <property type="entry name" value="DUF2931"/>
</dbReference>
<dbReference type="Proteomes" id="UP000031473">
    <property type="component" value="Unassembled WGS sequence"/>
</dbReference>
<sequence length="346" mass="39871">MKKILFPFLFSIFFLACQEKSKIRQDQFPYEVTVSAPEGYPVEVHIGFLSDEKKQLICGVPKTGMTQGGWKNDGSAGGQSGSVIPSFIDLTYVAYAEKKFYRVQAALPKAKILETFRKGFTLMESPGAKQDNQMFHSTYDTFTIGTAPGGVIVIWLSQMHHRIEICRLQANEVFVNVNDFYDNPDGDDQQQFFDSLFKITVPDSIQTKITEKGLPFGLWDSYRKKYNYRFLFKPYDEKDKFTFQSHQYFNGEATILYKEDVDKNGYLSASIPSHVYFTFLKFKTEITFNDKEMLSVFDDLQNKHPGKPMDILVVPTFMYNDFKLSVKCEDEIVPLSKYKIENIWGG</sequence>
<comment type="caution">
    <text evidence="1">The sequence shown here is derived from an EMBL/GenBank/DDBJ whole genome shotgun (WGS) entry which is preliminary data.</text>
</comment>
<proteinExistence type="predicted"/>
<dbReference type="STRING" id="266749.SAMN05421876_1162"/>
<dbReference type="Pfam" id="PF11153">
    <property type="entry name" value="DUF2931"/>
    <property type="match status" value="1"/>
</dbReference>
<evidence type="ECO:0000313" key="2">
    <source>
        <dbReference type="Proteomes" id="UP000031473"/>
    </source>
</evidence>
<protein>
    <recommendedName>
        <fullName evidence="3">DUF2931 family protein</fullName>
    </recommendedName>
</protein>
<evidence type="ECO:0000313" key="1">
    <source>
        <dbReference type="EMBL" id="KIA86042.1"/>
    </source>
</evidence>